<organism evidence="1 2">
    <name type="scientific">Photorhabdus temperata J3</name>
    <dbReference type="NCBI Taxonomy" id="1389415"/>
    <lineage>
        <taxon>Bacteria</taxon>
        <taxon>Pseudomonadati</taxon>
        <taxon>Pseudomonadota</taxon>
        <taxon>Gammaproteobacteria</taxon>
        <taxon>Enterobacterales</taxon>
        <taxon>Morganellaceae</taxon>
        <taxon>Photorhabdus</taxon>
    </lineage>
</organism>
<dbReference type="Proteomes" id="UP000017133">
    <property type="component" value="Unassembled WGS sequence"/>
</dbReference>
<protein>
    <submittedName>
        <fullName evidence="1">Uncharacterized protein</fullName>
    </submittedName>
</protein>
<name>U7QRU0_PHOTE</name>
<evidence type="ECO:0000313" key="2">
    <source>
        <dbReference type="Proteomes" id="UP000017133"/>
    </source>
</evidence>
<sequence>MDKPIEKENEIYLHPEYDECGRPYYNLPNHSFMLF</sequence>
<reference evidence="1 2" key="1">
    <citation type="submission" date="2013-10" db="EMBL/GenBank/DDBJ databases">
        <title>Whole Genome Shotgun Sequence of Photorhabdus temperata J3.</title>
        <authorList>
            <person name="Park G.-S."/>
            <person name="Hong S.-J."/>
            <person name="Shin J.-H."/>
        </authorList>
    </citation>
    <scope>NUCLEOTIDE SEQUENCE [LARGE SCALE GENOMIC DNA]</scope>
    <source>
        <strain evidence="1 2">J3</strain>
    </source>
</reference>
<dbReference type="EMBL" id="AXDT01000299">
    <property type="protein sequence ID" value="ERT10573.1"/>
    <property type="molecule type" value="Genomic_DNA"/>
</dbReference>
<evidence type="ECO:0000313" key="1">
    <source>
        <dbReference type="EMBL" id="ERT10573.1"/>
    </source>
</evidence>
<keyword evidence="2" id="KW-1185">Reference proteome</keyword>
<comment type="caution">
    <text evidence="1">The sequence shown here is derived from an EMBL/GenBank/DDBJ whole genome shotgun (WGS) entry which is preliminary data.</text>
</comment>
<gene>
    <name evidence="1" type="ORF">O185_24170</name>
</gene>
<dbReference type="AlphaFoldDB" id="U7QRU0"/>
<accession>U7QRU0</accession>
<proteinExistence type="predicted"/>